<keyword evidence="8 14" id="KW-0071">Autoinducer synthesis</keyword>
<accession>A0A127EEM2</accession>
<dbReference type="InterPro" id="IPR003815">
    <property type="entry name" value="S-ribosylhomocysteinase"/>
</dbReference>
<comment type="catalytic activity">
    <reaction evidence="1 14">
        <text>S-(5-deoxy-D-ribos-5-yl)-L-homocysteine = (S)-4,5-dihydroxypentane-2,3-dione + L-homocysteine</text>
        <dbReference type="Rhea" id="RHEA:17753"/>
        <dbReference type="ChEBI" id="CHEBI:29484"/>
        <dbReference type="ChEBI" id="CHEBI:58195"/>
        <dbReference type="ChEBI" id="CHEBI:58199"/>
        <dbReference type="EC" id="4.4.1.21"/>
    </reaction>
</comment>
<evidence type="ECO:0000256" key="8">
    <source>
        <dbReference type="ARBA" id="ARBA00022929"/>
    </source>
</evidence>
<keyword evidence="7 14" id="KW-0479">Metal-binding</keyword>
<dbReference type="InterPro" id="IPR011249">
    <property type="entry name" value="Metalloenz_LuxS/M16"/>
</dbReference>
<keyword evidence="10 14" id="KW-0456">Lyase</keyword>
<evidence type="ECO:0000256" key="3">
    <source>
        <dbReference type="ARBA" id="ARBA00011738"/>
    </source>
</evidence>
<dbReference type="PRINTS" id="PR01487">
    <property type="entry name" value="LUXSPROTEIN"/>
</dbReference>
<proteinExistence type="inferred from homology"/>
<dbReference type="PANTHER" id="PTHR35799">
    <property type="entry name" value="S-RIBOSYLHOMOCYSTEINE LYASE"/>
    <property type="match status" value="1"/>
</dbReference>
<evidence type="ECO:0000256" key="2">
    <source>
        <dbReference type="ARBA" id="ARBA00007311"/>
    </source>
</evidence>
<reference evidence="15 16" key="1">
    <citation type="journal article" date="2016" name="PLoS ONE">
        <title>Plasmid Characterization and Chromosome Analysis of Two netF+ Clostridium perfringens Isolates Associated with Foal and Canine Necrotizing Enteritis.</title>
        <authorList>
            <person name="Mehdizadeh Gohari I."/>
            <person name="Kropinski A.M."/>
            <person name="Weese S.J."/>
            <person name="Parreira V.R."/>
            <person name="Whitehead A.E."/>
            <person name="Boerlin P."/>
            <person name="Prescott J.F."/>
        </authorList>
    </citation>
    <scope>NUCLEOTIDE SEQUENCE [LARGE SCALE GENOMIC DNA]</scope>
    <source>
        <strain evidence="15 16">JP838</strain>
    </source>
</reference>
<dbReference type="NCBIfam" id="NF002604">
    <property type="entry name" value="PRK02260.1-4"/>
    <property type="match status" value="1"/>
</dbReference>
<dbReference type="GO" id="GO:0043768">
    <property type="term" value="F:S-ribosylhomocysteine lyase activity"/>
    <property type="evidence" value="ECO:0007669"/>
    <property type="project" value="UniProtKB-UniRule"/>
</dbReference>
<comment type="subunit">
    <text evidence="3 14">Homodimer.</text>
</comment>
<name>A0A127EEM2_CLOPF</name>
<dbReference type="AlphaFoldDB" id="A0A127EEM2"/>
<dbReference type="Proteomes" id="UP000070260">
    <property type="component" value="Chromosome"/>
</dbReference>
<evidence type="ECO:0000256" key="6">
    <source>
        <dbReference type="ARBA" id="ARBA00022654"/>
    </source>
</evidence>
<evidence type="ECO:0000256" key="9">
    <source>
        <dbReference type="ARBA" id="ARBA00023004"/>
    </source>
</evidence>
<evidence type="ECO:0000256" key="13">
    <source>
        <dbReference type="ARBA" id="ARBA00031777"/>
    </source>
</evidence>
<comment type="function">
    <text evidence="11 14">Involved in the synthesis of autoinducer 2 (AI-2) which is secreted by bacteria and is used to communicate both the cell density and the metabolic potential of the environment. The regulation of gene expression in response to changes in cell density is called quorum sensing. Catalyzes the transformation of S-ribosylhomocysteine (RHC) to homocysteine (HC) and 4,5-dihydroxy-2,3-pentadione (DPD).</text>
</comment>
<organism evidence="15 16">
    <name type="scientific">Clostridium perfringens</name>
    <dbReference type="NCBI Taxonomy" id="1502"/>
    <lineage>
        <taxon>Bacteria</taxon>
        <taxon>Bacillati</taxon>
        <taxon>Bacillota</taxon>
        <taxon>Clostridia</taxon>
        <taxon>Eubacteriales</taxon>
        <taxon>Clostridiaceae</taxon>
        <taxon>Clostridium</taxon>
    </lineage>
</organism>
<evidence type="ECO:0000256" key="1">
    <source>
        <dbReference type="ARBA" id="ARBA00000297"/>
    </source>
</evidence>
<dbReference type="HAMAP" id="MF_00091">
    <property type="entry name" value="LuxS"/>
    <property type="match status" value="1"/>
</dbReference>
<sequence>MVKVESFELDHTKVKAPYVRKAGIKIGPKGDIVSKFDLRFVQPNKELLSDKGMHTLEHFLAGFMREKLDDVIDISPMGCKTGFYLTSFGDIDVKDIIEALEYSLSKVLEQEEITAANELQCGSAKLHSLELAKSHAKQVLENGISDKFYVE</sequence>
<comment type="similarity">
    <text evidence="2 14">Belongs to the LuxS family.</text>
</comment>
<keyword evidence="9 14" id="KW-0408">Iron</keyword>
<evidence type="ECO:0000256" key="14">
    <source>
        <dbReference type="HAMAP-Rule" id="MF_00091"/>
    </source>
</evidence>
<dbReference type="NCBIfam" id="NF002606">
    <property type="entry name" value="PRK02260.2-4"/>
    <property type="match status" value="1"/>
</dbReference>
<comment type="cofactor">
    <cofactor evidence="14">
        <name>Fe cation</name>
        <dbReference type="ChEBI" id="CHEBI:24875"/>
    </cofactor>
    <text evidence="14">Binds 1 Fe cation per subunit.</text>
</comment>
<dbReference type="PANTHER" id="PTHR35799:SF1">
    <property type="entry name" value="S-RIBOSYLHOMOCYSTEINE LYASE"/>
    <property type="match status" value="1"/>
</dbReference>
<dbReference type="GO" id="GO:0009372">
    <property type="term" value="P:quorum sensing"/>
    <property type="evidence" value="ECO:0007669"/>
    <property type="project" value="UniProtKB-UniRule"/>
</dbReference>
<dbReference type="GO" id="GO:0005506">
    <property type="term" value="F:iron ion binding"/>
    <property type="evidence" value="ECO:0007669"/>
    <property type="project" value="InterPro"/>
</dbReference>
<gene>
    <name evidence="14" type="primary">luxS</name>
    <name evidence="15" type="ORF">JFP838_01055</name>
</gene>
<dbReference type="Gene3D" id="3.30.1360.80">
    <property type="entry name" value="S-ribosylhomocysteinase (LuxS)"/>
    <property type="match status" value="1"/>
</dbReference>
<dbReference type="EMBL" id="CP010994">
    <property type="protein sequence ID" value="AMN34402.1"/>
    <property type="molecule type" value="Genomic_DNA"/>
</dbReference>
<dbReference type="OrthoDB" id="9788129at2"/>
<evidence type="ECO:0000256" key="11">
    <source>
        <dbReference type="ARBA" id="ARBA00024654"/>
    </source>
</evidence>
<evidence type="ECO:0000256" key="4">
    <source>
        <dbReference type="ARBA" id="ARBA00012240"/>
    </source>
</evidence>
<protein>
    <recommendedName>
        <fullName evidence="5 14">S-ribosylhomocysteine lyase</fullName>
        <ecNumber evidence="4 14">4.4.1.21</ecNumber>
    </recommendedName>
    <alternativeName>
        <fullName evidence="12 14">AI-2 synthesis protein</fullName>
    </alternativeName>
    <alternativeName>
        <fullName evidence="13 14">Autoinducer-2 production protein LuxS</fullName>
    </alternativeName>
</protein>
<dbReference type="SUPFAM" id="SSF63411">
    <property type="entry name" value="LuxS/MPP-like metallohydrolase"/>
    <property type="match status" value="1"/>
</dbReference>
<evidence type="ECO:0000256" key="7">
    <source>
        <dbReference type="ARBA" id="ARBA00022723"/>
    </source>
</evidence>
<feature type="binding site" evidence="14">
    <location>
        <position position="58"/>
    </location>
    <ligand>
        <name>Fe cation</name>
        <dbReference type="ChEBI" id="CHEBI:24875"/>
    </ligand>
</feature>
<dbReference type="PATRIC" id="fig|1502.177.peg.194"/>
<evidence type="ECO:0000256" key="10">
    <source>
        <dbReference type="ARBA" id="ARBA00023239"/>
    </source>
</evidence>
<dbReference type="Pfam" id="PF02664">
    <property type="entry name" value="LuxS"/>
    <property type="match status" value="1"/>
</dbReference>
<dbReference type="RefSeq" id="WP_061426149.1">
    <property type="nucleotide sequence ID" value="NZ_CABPRL010000005.1"/>
</dbReference>
<evidence type="ECO:0000256" key="5">
    <source>
        <dbReference type="ARBA" id="ARBA00015130"/>
    </source>
</evidence>
<feature type="binding site" evidence="14">
    <location>
        <position position="121"/>
    </location>
    <ligand>
        <name>Fe cation</name>
        <dbReference type="ChEBI" id="CHEBI:24875"/>
    </ligand>
</feature>
<evidence type="ECO:0000256" key="12">
    <source>
        <dbReference type="ARBA" id="ARBA00030600"/>
    </source>
</evidence>
<evidence type="ECO:0000313" key="15">
    <source>
        <dbReference type="EMBL" id="AMN34402.1"/>
    </source>
</evidence>
<feature type="binding site" evidence="14">
    <location>
        <position position="54"/>
    </location>
    <ligand>
        <name>Fe cation</name>
        <dbReference type="ChEBI" id="CHEBI:24875"/>
    </ligand>
</feature>
<dbReference type="InterPro" id="IPR037005">
    <property type="entry name" value="LuxS_sf"/>
</dbReference>
<keyword evidence="6 14" id="KW-0673">Quorum sensing</keyword>
<dbReference type="EC" id="4.4.1.21" evidence="4 14"/>
<dbReference type="PIRSF" id="PIRSF006160">
    <property type="entry name" value="AI2"/>
    <property type="match status" value="1"/>
</dbReference>
<evidence type="ECO:0000313" key="16">
    <source>
        <dbReference type="Proteomes" id="UP000070260"/>
    </source>
</evidence>